<protein>
    <submittedName>
        <fullName evidence="1">Uncharacterized protein</fullName>
    </submittedName>
</protein>
<keyword evidence="2" id="KW-1185">Reference proteome</keyword>
<sequence>MAGNKGRTPLHLAAEYNNPEIMRLLLQSGALIEAIDDSDWSPLHLCTESSVAEILVEHGADINHRDDSGLTPLHHAILYEDLELFTTLRSYGASTQIRTRVDGRDVTDMIEDMADLQLRDAFTAAVNVVGRLRSKALIQKNK</sequence>
<organism evidence="1 2">
    <name type="scientific">Boeremia exigua</name>
    <dbReference type="NCBI Taxonomy" id="749465"/>
    <lineage>
        <taxon>Eukaryota</taxon>
        <taxon>Fungi</taxon>
        <taxon>Dikarya</taxon>
        <taxon>Ascomycota</taxon>
        <taxon>Pezizomycotina</taxon>
        <taxon>Dothideomycetes</taxon>
        <taxon>Pleosporomycetidae</taxon>
        <taxon>Pleosporales</taxon>
        <taxon>Pleosporineae</taxon>
        <taxon>Didymellaceae</taxon>
        <taxon>Boeremia</taxon>
    </lineage>
</organism>
<evidence type="ECO:0000313" key="2">
    <source>
        <dbReference type="Proteomes" id="UP001153331"/>
    </source>
</evidence>
<proteinExistence type="predicted"/>
<gene>
    <name evidence="1" type="ORF">OPT61_g2587</name>
</gene>
<reference evidence="1" key="1">
    <citation type="submission" date="2022-11" db="EMBL/GenBank/DDBJ databases">
        <title>Genome Sequence of Boeremia exigua.</title>
        <authorList>
            <person name="Buettner E."/>
        </authorList>
    </citation>
    <scope>NUCLEOTIDE SEQUENCE</scope>
    <source>
        <strain evidence="1">CU02</strain>
    </source>
</reference>
<dbReference type="Proteomes" id="UP001153331">
    <property type="component" value="Unassembled WGS sequence"/>
</dbReference>
<name>A0ACC2IL71_9PLEO</name>
<dbReference type="EMBL" id="JAPHNI010000119">
    <property type="protein sequence ID" value="KAJ8115857.1"/>
    <property type="molecule type" value="Genomic_DNA"/>
</dbReference>
<accession>A0ACC2IL71</accession>
<comment type="caution">
    <text evidence="1">The sequence shown here is derived from an EMBL/GenBank/DDBJ whole genome shotgun (WGS) entry which is preliminary data.</text>
</comment>
<evidence type="ECO:0000313" key="1">
    <source>
        <dbReference type="EMBL" id="KAJ8115857.1"/>
    </source>
</evidence>